<dbReference type="EMBL" id="CP003653">
    <property type="protein sequence ID" value="AFZ35019.1"/>
    <property type="molecule type" value="Genomic_DNA"/>
</dbReference>
<gene>
    <name evidence="14" type="ordered locus">Sta7437_1452</name>
</gene>
<keyword evidence="11" id="KW-1133">Transmembrane helix</keyword>
<name>K9XSF6_STAC7</name>
<evidence type="ECO:0000256" key="4">
    <source>
        <dbReference type="ARBA" id="ARBA00012438"/>
    </source>
</evidence>
<evidence type="ECO:0000256" key="1">
    <source>
        <dbReference type="ARBA" id="ARBA00000085"/>
    </source>
</evidence>
<evidence type="ECO:0000256" key="11">
    <source>
        <dbReference type="SAM" id="Phobius"/>
    </source>
</evidence>
<evidence type="ECO:0000259" key="13">
    <source>
        <dbReference type="PROSITE" id="PS50885"/>
    </source>
</evidence>
<keyword evidence="5" id="KW-0597">Phosphoprotein</keyword>
<dbReference type="InterPro" id="IPR004358">
    <property type="entry name" value="Sig_transdc_His_kin-like_C"/>
</dbReference>
<dbReference type="InterPro" id="IPR036890">
    <property type="entry name" value="HATPase_C_sf"/>
</dbReference>
<evidence type="ECO:0000256" key="8">
    <source>
        <dbReference type="ARBA" id="ARBA00023012"/>
    </source>
</evidence>
<dbReference type="CDD" id="cd16922">
    <property type="entry name" value="HATPase_EvgS-ArcB-TorS-like"/>
    <property type="match status" value="1"/>
</dbReference>
<dbReference type="InterPro" id="IPR035965">
    <property type="entry name" value="PAS-like_dom_sf"/>
</dbReference>
<evidence type="ECO:0000256" key="9">
    <source>
        <dbReference type="ARBA" id="ARBA00074306"/>
    </source>
</evidence>
<evidence type="ECO:0000256" key="3">
    <source>
        <dbReference type="ARBA" id="ARBA00006402"/>
    </source>
</evidence>
<dbReference type="PRINTS" id="PR00344">
    <property type="entry name" value="BCTRLSENSOR"/>
</dbReference>
<proteinExistence type="inferred from homology"/>
<evidence type="ECO:0000313" key="15">
    <source>
        <dbReference type="Proteomes" id="UP000010473"/>
    </source>
</evidence>
<dbReference type="InterPro" id="IPR013656">
    <property type="entry name" value="PAS_4"/>
</dbReference>
<dbReference type="CDD" id="cd06225">
    <property type="entry name" value="HAMP"/>
    <property type="match status" value="1"/>
</dbReference>
<organism evidence="14 15">
    <name type="scientific">Stanieria cyanosphaera (strain ATCC 29371 / PCC 7437)</name>
    <dbReference type="NCBI Taxonomy" id="111780"/>
    <lineage>
        <taxon>Bacteria</taxon>
        <taxon>Bacillati</taxon>
        <taxon>Cyanobacteriota</taxon>
        <taxon>Cyanophyceae</taxon>
        <taxon>Pleurocapsales</taxon>
        <taxon>Dermocarpellaceae</taxon>
        <taxon>Stanieria</taxon>
    </lineage>
</organism>
<evidence type="ECO:0000256" key="6">
    <source>
        <dbReference type="ARBA" id="ARBA00022679"/>
    </source>
</evidence>
<evidence type="ECO:0000256" key="10">
    <source>
        <dbReference type="SAM" id="Coils"/>
    </source>
</evidence>
<dbReference type="Gene3D" id="3.30.450.20">
    <property type="entry name" value="PAS domain"/>
    <property type="match status" value="1"/>
</dbReference>
<dbReference type="InterPro" id="IPR036097">
    <property type="entry name" value="HisK_dim/P_sf"/>
</dbReference>
<dbReference type="Pfam" id="PF00512">
    <property type="entry name" value="HisKA"/>
    <property type="match status" value="1"/>
</dbReference>
<dbReference type="InterPro" id="IPR005467">
    <property type="entry name" value="His_kinase_dom"/>
</dbReference>
<reference evidence="15" key="1">
    <citation type="journal article" date="2013" name="Proc. Natl. Acad. Sci. U.S.A.">
        <title>Improving the coverage of the cyanobacterial phylum using diversity-driven genome sequencing.</title>
        <authorList>
            <person name="Shih P.M."/>
            <person name="Wu D."/>
            <person name="Latifi A."/>
            <person name="Axen S.D."/>
            <person name="Fewer D.P."/>
            <person name="Talla E."/>
            <person name="Calteau A."/>
            <person name="Cai F."/>
            <person name="Tandeau de Marsac N."/>
            <person name="Rippka R."/>
            <person name="Herdman M."/>
            <person name="Sivonen K."/>
            <person name="Coursin T."/>
            <person name="Laurent T."/>
            <person name="Goodwin L."/>
            <person name="Nolan M."/>
            <person name="Davenport K.W."/>
            <person name="Han C.S."/>
            <person name="Rubin E.M."/>
            <person name="Eisen J.A."/>
            <person name="Woyke T."/>
            <person name="Gugger M."/>
            <person name="Kerfeld C.A."/>
        </authorList>
    </citation>
    <scope>NUCLEOTIDE SEQUENCE [LARGE SCALE GENOMIC DNA]</scope>
    <source>
        <strain evidence="15">ATCC 29371 / PCC 7437</strain>
    </source>
</reference>
<dbReference type="PATRIC" id="fig|111780.3.peg.1513"/>
<dbReference type="InterPro" id="IPR000014">
    <property type="entry name" value="PAS"/>
</dbReference>
<dbReference type="InterPro" id="IPR003660">
    <property type="entry name" value="HAMP_dom"/>
</dbReference>
<protein>
    <recommendedName>
        <fullName evidence="9">Circadian input-output histidine kinase CikA</fullName>
        <ecNumber evidence="4">2.7.13.3</ecNumber>
    </recommendedName>
</protein>
<evidence type="ECO:0000256" key="2">
    <source>
        <dbReference type="ARBA" id="ARBA00004370"/>
    </source>
</evidence>
<evidence type="ECO:0000313" key="14">
    <source>
        <dbReference type="EMBL" id="AFZ35019.1"/>
    </source>
</evidence>
<feature type="domain" description="HAMP" evidence="13">
    <location>
        <begin position="168"/>
        <end position="220"/>
    </location>
</feature>
<dbReference type="SMART" id="SM00388">
    <property type="entry name" value="HisKA"/>
    <property type="match status" value="1"/>
</dbReference>
<comment type="catalytic activity">
    <reaction evidence="1">
        <text>ATP + protein L-histidine = ADP + protein N-phospho-L-histidine.</text>
        <dbReference type="EC" id="2.7.13.3"/>
    </reaction>
</comment>
<dbReference type="Gene3D" id="1.10.287.130">
    <property type="match status" value="1"/>
</dbReference>
<dbReference type="Pfam" id="PF02518">
    <property type="entry name" value="HATPase_c"/>
    <property type="match status" value="1"/>
</dbReference>
<dbReference type="Pfam" id="PF08448">
    <property type="entry name" value="PAS_4"/>
    <property type="match status" value="1"/>
</dbReference>
<dbReference type="Gene3D" id="3.30.565.10">
    <property type="entry name" value="Histidine kinase-like ATPase, C-terminal domain"/>
    <property type="match status" value="1"/>
</dbReference>
<keyword evidence="11" id="KW-0812">Transmembrane</keyword>
<keyword evidence="8" id="KW-0902">Two-component regulatory system</keyword>
<keyword evidence="10" id="KW-0175">Coiled coil</keyword>
<dbReference type="FunFam" id="3.30.565.10:FF:000010">
    <property type="entry name" value="Sensor histidine kinase RcsC"/>
    <property type="match status" value="1"/>
</dbReference>
<keyword evidence="6" id="KW-0808">Transferase</keyword>
<comment type="subcellular location">
    <subcellularLocation>
        <location evidence="2">Membrane</location>
    </subcellularLocation>
</comment>
<dbReference type="SUPFAM" id="SSF55785">
    <property type="entry name" value="PYP-like sensor domain (PAS domain)"/>
    <property type="match status" value="1"/>
</dbReference>
<dbReference type="Pfam" id="PF00672">
    <property type="entry name" value="HAMP"/>
    <property type="match status" value="1"/>
</dbReference>
<dbReference type="PANTHER" id="PTHR43047:SF72">
    <property type="entry name" value="OSMOSENSING HISTIDINE PROTEIN KINASE SLN1"/>
    <property type="match status" value="1"/>
</dbReference>
<dbReference type="HOGENOM" id="CLU_000445_89_6_3"/>
<feature type="coiled-coil region" evidence="10">
    <location>
        <begin position="205"/>
        <end position="232"/>
    </location>
</feature>
<dbReference type="eggNOG" id="COG2205">
    <property type="taxonomic scope" value="Bacteria"/>
</dbReference>
<dbReference type="GO" id="GO:0009927">
    <property type="term" value="F:histidine phosphotransfer kinase activity"/>
    <property type="evidence" value="ECO:0007669"/>
    <property type="project" value="TreeGrafter"/>
</dbReference>
<keyword evidence="11" id="KW-0472">Membrane</keyword>
<evidence type="ECO:0000256" key="7">
    <source>
        <dbReference type="ARBA" id="ARBA00022777"/>
    </source>
</evidence>
<dbReference type="EC" id="2.7.13.3" evidence="4"/>
<dbReference type="AlphaFoldDB" id="K9XSF6"/>
<dbReference type="InterPro" id="IPR003661">
    <property type="entry name" value="HisK_dim/P_dom"/>
</dbReference>
<dbReference type="CDD" id="cd00130">
    <property type="entry name" value="PAS"/>
    <property type="match status" value="1"/>
</dbReference>
<dbReference type="CDD" id="cd00082">
    <property type="entry name" value="HisKA"/>
    <property type="match status" value="1"/>
</dbReference>
<evidence type="ECO:0000259" key="12">
    <source>
        <dbReference type="PROSITE" id="PS50109"/>
    </source>
</evidence>
<dbReference type="OrthoDB" id="510512at2"/>
<evidence type="ECO:0000256" key="5">
    <source>
        <dbReference type="ARBA" id="ARBA00022553"/>
    </source>
</evidence>
<dbReference type="SUPFAM" id="SSF55874">
    <property type="entry name" value="ATPase domain of HSP90 chaperone/DNA topoisomerase II/histidine kinase"/>
    <property type="match status" value="1"/>
</dbReference>
<dbReference type="PROSITE" id="PS50109">
    <property type="entry name" value="HIS_KIN"/>
    <property type="match status" value="1"/>
</dbReference>
<dbReference type="PROSITE" id="PS50885">
    <property type="entry name" value="HAMP"/>
    <property type="match status" value="1"/>
</dbReference>
<dbReference type="PANTHER" id="PTHR43047">
    <property type="entry name" value="TWO-COMPONENT HISTIDINE PROTEIN KINASE"/>
    <property type="match status" value="1"/>
</dbReference>
<dbReference type="KEGG" id="scs:Sta7437_1452"/>
<dbReference type="SUPFAM" id="SSF158472">
    <property type="entry name" value="HAMP domain-like"/>
    <property type="match status" value="1"/>
</dbReference>
<dbReference type="SMART" id="SM00387">
    <property type="entry name" value="HATPase_c"/>
    <property type="match status" value="1"/>
</dbReference>
<dbReference type="Proteomes" id="UP000010473">
    <property type="component" value="Chromosome"/>
</dbReference>
<dbReference type="STRING" id="111780.Sta7437_1452"/>
<dbReference type="Gene3D" id="6.10.340.10">
    <property type="match status" value="1"/>
</dbReference>
<comment type="similarity">
    <text evidence="3">In the N-terminal section; belongs to the phytochrome family.</text>
</comment>
<dbReference type="InterPro" id="IPR003594">
    <property type="entry name" value="HATPase_dom"/>
</dbReference>
<keyword evidence="15" id="KW-1185">Reference proteome</keyword>
<dbReference type="GO" id="GO:0000155">
    <property type="term" value="F:phosphorelay sensor kinase activity"/>
    <property type="evidence" value="ECO:0007669"/>
    <property type="project" value="InterPro"/>
</dbReference>
<feature type="domain" description="Histidine kinase" evidence="12">
    <location>
        <begin position="369"/>
        <end position="618"/>
    </location>
</feature>
<dbReference type="SMART" id="SM00304">
    <property type="entry name" value="HAMP"/>
    <property type="match status" value="1"/>
</dbReference>
<accession>K9XSF6</accession>
<dbReference type="RefSeq" id="WP_015192691.1">
    <property type="nucleotide sequence ID" value="NC_019748.1"/>
</dbReference>
<feature type="transmembrane region" description="Helical" evidence="11">
    <location>
        <begin position="149"/>
        <end position="170"/>
    </location>
</feature>
<sequence>MTTTIVITAVGVTTLLIDYQQKNLQKELELQAELLLNTLNVVTTENSSPQKIDLLKKMLRELGNHNLIISGQIYNDQGKLIADTLNKKTNNLFGRQLLNSKNIVLVWQSDRLLAGKTITFEGQTLGAVSVDLSTMPLGQKMSMIRNQGIAIALVASSLGFLVTILLSRLLTKPLKHMSLVTHKMAEGDLRQQININSQDELAVLADSFNSMTAQLRESIQDLEQQTEYLQRSEGKNRALLNAIPDLMWLLKEDGTVIDVRENQNSNSFLLKNNSIGKTISEIFPSAIAQKFWQALQQALQTSEIQIFEYELFEQAQPQYFEVRIVLSLEHEALAIIRDITANKLAQEELQQAKEAAEAASIAKSRFLANMSHELRTPLNGILGLSELLKIDAEECGYTDFIPDLHQIQKSGMHLLTLIENILDLSKIEAGKGSIYSESFDLAALLTEVHALILPVVNNNNNVITMIFDDRLGMMFSDRKRVKQILLNILSNAAKFTHQGTITLSVCRKTRMSLPSVVNFKASGFESELNSNLEDQSFQISDWIIFKISDTGIGMSAEQMKKVFQPFSQADDSTTKKYGGTGLGLAICKSFCEMMGGNITVESQVDRGSTVTFWLPAIAEKSPITNNT</sequence>
<dbReference type="SUPFAM" id="SSF47384">
    <property type="entry name" value="Homodimeric domain of signal transducing histidine kinase"/>
    <property type="match status" value="1"/>
</dbReference>
<keyword evidence="7 14" id="KW-0418">Kinase</keyword>
<dbReference type="GO" id="GO:0005886">
    <property type="term" value="C:plasma membrane"/>
    <property type="evidence" value="ECO:0007669"/>
    <property type="project" value="TreeGrafter"/>
</dbReference>